<protein>
    <submittedName>
        <fullName evidence="1">Uncharacterized protein</fullName>
    </submittedName>
</protein>
<evidence type="ECO:0000313" key="2">
    <source>
        <dbReference type="Proteomes" id="UP000236291"/>
    </source>
</evidence>
<reference evidence="1 2" key="1">
    <citation type="journal article" date="2014" name="Am. J. Bot.">
        <title>Genome assembly and annotation for red clover (Trifolium pratense; Fabaceae).</title>
        <authorList>
            <person name="Istvanek J."/>
            <person name="Jaros M."/>
            <person name="Krenek A."/>
            <person name="Repkova J."/>
        </authorList>
    </citation>
    <scope>NUCLEOTIDE SEQUENCE [LARGE SCALE GENOMIC DNA]</scope>
    <source>
        <strain evidence="2">cv. Tatra</strain>
        <tissue evidence="1">Young leaves</tissue>
    </source>
</reference>
<comment type="caution">
    <text evidence="1">The sequence shown here is derived from an EMBL/GenBank/DDBJ whole genome shotgun (WGS) entry which is preliminary data.</text>
</comment>
<name>A0A2K3KK27_TRIPR</name>
<reference evidence="1 2" key="2">
    <citation type="journal article" date="2017" name="Front. Plant Sci.">
        <title>Gene Classification and Mining of Molecular Markers Useful in Red Clover (Trifolium pratense) Breeding.</title>
        <authorList>
            <person name="Istvanek J."/>
            <person name="Dluhosova J."/>
            <person name="Dluhos P."/>
            <person name="Patkova L."/>
            <person name="Nedelnik J."/>
            <person name="Repkova J."/>
        </authorList>
    </citation>
    <scope>NUCLEOTIDE SEQUENCE [LARGE SCALE GENOMIC DNA]</scope>
    <source>
        <strain evidence="2">cv. Tatra</strain>
        <tissue evidence="1">Young leaves</tissue>
    </source>
</reference>
<accession>A0A2K3KK27</accession>
<feature type="non-terminal residue" evidence="1">
    <location>
        <position position="1"/>
    </location>
</feature>
<dbReference type="EMBL" id="ASHM01099556">
    <property type="protein sequence ID" value="PNX66627.1"/>
    <property type="molecule type" value="Genomic_DNA"/>
</dbReference>
<proteinExistence type="predicted"/>
<sequence>RISTALLPSDFRLSFIAINSPPPSLVASQFARVVVSGGGSPFFDAGSLGSKEPFIPTVFCHRGLWYVNLSVLAVGSFAVSYLN</sequence>
<dbReference type="Proteomes" id="UP000236291">
    <property type="component" value="Unassembled WGS sequence"/>
</dbReference>
<evidence type="ECO:0000313" key="1">
    <source>
        <dbReference type="EMBL" id="PNX66627.1"/>
    </source>
</evidence>
<organism evidence="1 2">
    <name type="scientific">Trifolium pratense</name>
    <name type="common">Red clover</name>
    <dbReference type="NCBI Taxonomy" id="57577"/>
    <lineage>
        <taxon>Eukaryota</taxon>
        <taxon>Viridiplantae</taxon>
        <taxon>Streptophyta</taxon>
        <taxon>Embryophyta</taxon>
        <taxon>Tracheophyta</taxon>
        <taxon>Spermatophyta</taxon>
        <taxon>Magnoliopsida</taxon>
        <taxon>eudicotyledons</taxon>
        <taxon>Gunneridae</taxon>
        <taxon>Pentapetalae</taxon>
        <taxon>rosids</taxon>
        <taxon>fabids</taxon>
        <taxon>Fabales</taxon>
        <taxon>Fabaceae</taxon>
        <taxon>Papilionoideae</taxon>
        <taxon>50 kb inversion clade</taxon>
        <taxon>NPAAA clade</taxon>
        <taxon>Hologalegina</taxon>
        <taxon>IRL clade</taxon>
        <taxon>Trifolieae</taxon>
        <taxon>Trifolium</taxon>
    </lineage>
</organism>
<gene>
    <name evidence="1" type="ORF">L195_g055192</name>
</gene>
<dbReference type="AlphaFoldDB" id="A0A2K3KK27"/>